<evidence type="ECO:0000313" key="1">
    <source>
        <dbReference type="EMBL" id="MFC1416382.1"/>
    </source>
</evidence>
<dbReference type="RefSeq" id="WP_380533573.1">
    <property type="nucleotide sequence ID" value="NZ_JBHFAB010000004.1"/>
</dbReference>
<proteinExistence type="predicted"/>
<gene>
    <name evidence="1" type="ORF">ACEZDE_06960</name>
</gene>
<name>A0ABV6VRJ8_9ACTN</name>
<sequence>MNGETAKIEGSAKMTTAYVTPECRVGHEHPGFRHGCPSCRAPGYQHPVLGWMPVPCACTCHTEEAAS</sequence>
<protein>
    <submittedName>
        <fullName evidence="1">Uncharacterized protein</fullName>
    </submittedName>
</protein>
<comment type="caution">
    <text evidence="1">The sequence shown here is derived from an EMBL/GenBank/DDBJ whole genome shotgun (WGS) entry which is preliminary data.</text>
</comment>
<keyword evidence="2" id="KW-1185">Reference proteome</keyword>
<accession>A0ABV6VRJ8</accession>
<reference evidence="1 2" key="1">
    <citation type="submission" date="2024-09" db="EMBL/GenBank/DDBJ databases">
        <authorList>
            <person name="Lee S.D."/>
        </authorList>
    </citation>
    <scope>NUCLEOTIDE SEQUENCE [LARGE SCALE GENOMIC DNA]</scope>
    <source>
        <strain evidence="1 2">N8-3</strain>
    </source>
</reference>
<dbReference type="EMBL" id="JBHFAB010000004">
    <property type="protein sequence ID" value="MFC1416382.1"/>
    <property type="molecule type" value="Genomic_DNA"/>
</dbReference>
<evidence type="ECO:0000313" key="2">
    <source>
        <dbReference type="Proteomes" id="UP001592531"/>
    </source>
</evidence>
<dbReference type="Proteomes" id="UP001592531">
    <property type="component" value="Unassembled WGS sequence"/>
</dbReference>
<organism evidence="1 2">
    <name type="scientific">Streptacidiphilus cavernicola</name>
    <dbReference type="NCBI Taxonomy" id="3342716"/>
    <lineage>
        <taxon>Bacteria</taxon>
        <taxon>Bacillati</taxon>
        <taxon>Actinomycetota</taxon>
        <taxon>Actinomycetes</taxon>
        <taxon>Kitasatosporales</taxon>
        <taxon>Streptomycetaceae</taxon>
        <taxon>Streptacidiphilus</taxon>
    </lineage>
</organism>